<keyword evidence="2" id="KW-1185">Reference proteome</keyword>
<reference evidence="1" key="1">
    <citation type="submission" date="2022-05" db="EMBL/GenBank/DDBJ databases">
        <title>Chromosome-level genome of Chaenocephalus aceratus.</title>
        <authorList>
            <person name="Park H."/>
        </authorList>
    </citation>
    <scope>NUCLEOTIDE SEQUENCE</scope>
    <source>
        <strain evidence="1">KU_202001</strain>
    </source>
</reference>
<proteinExistence type="predicted"/>
<evidence type="ECO:0000313" key="1">
    <source>
        <dbReference type="EMBL" id="KAI4823926.1"/>
    </source>
</evidence>
<name>A0ACB9XAP3_CHAAC</name>
<sequence length="287" mass="29569">MDSEENEVESSSDAGPSGMEEPSESGMGVESSEAMSADSSDAAASHAQAPESDCHVGQSSEGLMVFAPETSSSTDARVSSVHLPDSSSVAQSTSVSSVSTVTQSVMVSDSAQVLVHSSATSEGSMMVSDSTASTSSDLGSAIDKIIESTIGPDIMNGCIAVTSAEDGGAETTRYLILQGPDDGAPMVAQMSSSFLSDRIAIEALAEGPTSTCLDQGDLRRHHDPDQPGPSGYPEDSSSPARPAPALPPFPVHGLQCRRSRPDGGVFIFLCGVFRRGARPDPLPVWFP</sequence>
<organism evidence="1 2">
    <name type="scientific">Chaenocephalus aceratus</name>
    <name type="common">Blackfin icefish</name>
    <name type="synonym">Chaenichthys aceratus</name>
    <dbReference type="NCBI Taxonomy" id="36190"/>
    <lineage>
        <taxon>Eukaryota</taxon>
        <taxon>Metazoa</taxon>
        <taxon>Chordata</taxon>
        <taxon>Craniata</taxon>
        <taxon>Vertebrata</taxon>
        <taxon>Euteleostomi</taxon>
        <taxon>Actinopterygii</taxon>
        <taxon>Neopterygii</taxon>
        <taxon>Teleostei</taxon>
        <taxon>Neoteleostei</taxon>
        <taxon>Acanthomorphata</taxon>
        <taxon>Eupercaria</taxon>
        <taxon>Perciformes</taxon>
        <taxon>Notothenioidei</taxon>
        <taxon>Channichthyidae</taxon>
        <taxon>Chaenocephalus</taxon>
    </lineage>
</organism>
<comment type="caution">
    <text evidence="1">The sequence shown here is derived from an EMBL/GenBank/DDBJ whole genome shotgun (WGS) entry which is preliminary data.</text>
</comment>
<gene>
    <name evidence="1" type="ORF">KUCAC02_012480</name>
</gene>
<dbReference type="Proteomes" id="UP001057452">
    <property type="component" value="Chromosome 7"/>
</dbReference>
<accession>A0ACB9XAP3</accession>
<dbReference type="EMBL" id="CM043791">
    <property type="protein sequence ID" value="KAI4823926.1"/>
    <property type="molecule type" value="Genomic_DNA"/>
</dbReference>
<protein>
    <submittedName>
        <fullName evidence="1">Uncharacterized protein</fullName>
    </submittedName>
</protein>
<evidence type="ECO:0000313" key="2">
    <source>
        <dbReference type="Proteomes" id="UP001057452"/>
    </source>
</evidence>